<accession>A0AAE1QC65</accession>
<name>A0AAE1QC65_9EUCA</name>
<evidence type="ECO:0000256" key="1">
    <source>
        <dbReference type="SAM" id="Coils"/>
    </source>
</evidence>
<evidence type="ECO:0000313" key="4">
    <source>
        <dbReference type="Proteomes" id="UP001292094"/>
    </source>
</evidence>
<protein>
    <submittedName>
        <fullName evidence="3">Uncharacterized protein</fullName>
    </submittedName>
</protein>
<gene>
    <name evidence="3" type="ORF">Pmani_005162</name>
</gene>
<keyword evidence="1" id="KW-0175">Coiled coil</keyword>
<feature type="region of interest" description="Disordered" evidence="2">
    <location>
        <begin position="1"/>
        <end position="58"/>
    </location>
</feature>
<proteinExistence type="predicted"/>
<dbReference type="EMBL" id="JAWZYT010000374">
    <property type="protein sequence ID" value="KAK4324159.1"/>
    <property type="molecule type" value="Genomic_DNA"/>
</dbReference>
<evidence type="ECO:0000313" key="3">
    <source>
        <dbReference type="EMBL" id="KAK4324159.1"/>
    </source>
</evidence>
<sequence>MPSASQDLSSTPAMPSASQDLSSTPAMSSASQDLSSTPAMPSASQDLPSTSAMPSASNSEIEKLKLENVKFKFMIEQLQADKENLICALNNAKRSIKTKHKKAVEEYLKPFFTDTQIKCLLNRKSRTHWTEEDIAFALAIRSVSAKCYRWLRMH</sequence>
<evidence type="ECO:0000256" key="2">
    <source>
        <dbReference type="SAM" id="MobiDB-lite"/>
    </source>
</evidence>
<keyword evidence="4" id="KW-1185">Reference proteome</keyword>
<reference evidence="3" key="1">
    <citation type="submission" date="2023-11" db="EMBL/GenBank/DDBJ databases">
        <title>Genome assemblies of two species of porcelain crab, Petrolisthes cinctipes and Petrolisthes manimaculis (Anomura: Porcellanidae).</title>
        <authorList>
            <person name="Angst P."/>
        </authorList>
    </citation>
    <scope>NUCLEOTIDE SEQUENCE</scope>
    <source>
        <strain evidence="3">PB745_02</strain>
        <tissue evidence="3">Gill</tissue>
    </source>
</reference>
<comment type="caution">
    <text evidence="3">The sequence shown here is derived from an EMBL/GenBank/DDBJ whole genome shotgun (WGS) entry which is preliminary data.</text>
</comment>
<dbReference type="Proteomes" id="UP001292094">
    <property type="component" value="Unassembled WGS sequence"/>
</dbReference>
<organism evidence="3 4">
    <name type="scientific">Petrolisthes manimaculis</name>
    <dbReference type="NCBI Taxonomy" id="1843537"/>
    <lineage>
        <taxon>Eukaryota</taxon>
        <taxon>Metazoa</taxon>
        <taxon>Ecdysozoa</taxon>
        <taxon>Arthropoda</taxon>
        <taxon>Crustacea</taxon>
        <taxon>Multicrustacea</taxon>
        <taxon>Malacostraca</taxon>
        <taxon>Eumalacostraca</taxon>
        <taxon>Eucarida</taxon>
        <taxon>Decapoda</taxon>
        <taxon>Pleocyemata</taxon>
        <taxon>Anomura</taxon>
        <taxon>Galatheoidea</taxon>
        <taxon>Porcellanidae</taxon>
        <taxon>Petrolisthes</taxon>
    </lineage>
</organism>
<feature type="coiled-coil region" evidence="1">
    <location>
        <begin position="61"/>
        <end position="95"/>
    </location>
</feature>
<dbReference type="AlphaFoldDB" id="A0AAE1QC65"/>